<organism evidence="8 9">
    <name type="scientific">Robertmurraya siralis</name>
    <dbReference type="NCBI Taxonomy" id="77777"/>
    <lineage>
        <taxon>Bacteria</taxon>
        <taxon>Bacillati</taxon>
        <taxon>Bacillota</taxon>
        <taxon>Bacilli</taxon>
        <taxon>Bacillales</taxon>
        <taxon>Bacillaceae</taxon>
        <taxon>Robertmurraya</taxon>
    </lineage>
</organism>
<evidence type="ECO:0000313" key="9">
    <source>
        <dbReference type="Proteomes" id="UP000682111"/>
    </source>
</evidence>
<evidence type="ECO:0000256" key="6">
    <source>
        <dbReference type="SAM" id="Phobius"/>
    </source>
</evidence>
<keyword evidence="4 6" id="KW-1133">Transmembrane helix</keyword>
<name>A0A920BU82_9BACI</name>
<dbReference type="InterPro" id="IPR027379">
    <property type="entry name" value="CLS_N"/>
</dbReference>
<reference evidence="8" key="1">
    <citation type="submission" date="2021-03" db="EMBL/GenBank/DDBJ databases">
        <title>Antimicrobial resistance genes in bacteria isolated from Japanese honey, and their potential for conferring macrolide and lincosamide resistance in the American foulbrood pathogen Paenibacillus larvae.</title>
        <authorList>
            <person name="Okamoto M."/>
            <person name="Kumagai M."/>
            <person name="Kanamori H."/>
            <person name="Takamatsu D."/>
        </authorList>
    </citation>
    <scope>NUCLEOTIDE SEQUENCE</scope>
    <source>
        <strain evidence="8">J27TS8</strain>
    </source>
</reference>
<keyword evidence="3 6" id="KW-0812">Transmembrane</keyword>
<feature type="transmembrane region" description="Helical" evidence="6">
    <location>
        <begin position="38"/>
        <end position="58"/>
    </location>
</feature>
<dbReference type="RefSeq" id="WP_212933707.1">
    <property type="nucleotide sequence ID" value="NZ_BORC01000003.1"/>
</dbReference>
<evidence type="ECO:0000256" key="5">
    <source>
        <dbReference type="ARBA" id="ARBA00023136"/>
    </source>
</evidence>
<protein>
    <submittedName>
        <fullName evidence="8">Negative regulatory protein YxlE</fullName>
    </submittedName>
</protein>
<evidence type="ECO:0000313" key="8">
    <source>
        <dbReference type="EMBL" id="GIN62346.1"/>
    </source>
</evidence>
<keyword evidence="9" id="KW-1185">Reference proteome</keyword>
<feature type="domain" description="Cardiolipin synthase N-terminal" evidence="7">
    <location>
        <begin position="18"/>
        <end position="60"/>
    </location>
</feature>
<evidence type="ECO:0000256" key="4">
    <source>
        <dbReference type="ARBA" id="ARBA00022989"/>
    </source>
</evidence>
<feature type="transmembrane region" description="Helical" evidence="6">
    <location>
        <begin position="6"/>
        <end position="26"/>
    </location>
</feature>
<keyword evidence="5 6" id="KW-0472">Membrane</keyword>
<proteinExistence type="predicted"/>
<dbReference type="Pfam" id="PF13396">
    <property type="entry name" value="PLDc_N"/>
    <property type="match status" value="1"/>
</dbReference>
<dbReference type="AlphaFoldDB" id="A0A920BU82"/>
<evidence type="ECO:0000256" key="3">
    <source>
        <dbReference type="ARBA" id="ARBA00022692"/>
    </source>
</evidence>
<evidence type="ECO:0000259" key="7">
    <source>
        <dbReference type="Pfam" id="PF13396"/>
    </source>
</evidence>
<comment type="subcellular location">
    <subcellularLocation>
        <location evidence="1">Cell membrane</location>
        <topology evidence="1">Multi-pass membrane protein</topology>
    </subcellularLocation>
</comment>
<accession>A0A920BU82</accession>
<sequence>MGEINWAIVTPLLILQAILAIAALVNCLKQEETTGPKWMWCIIIVCISIFGPILYFIIGPKKE</sequence>
<gene>
    <name evidence="8" type="primary">yxlE</name>
    <name evidence="8" type="ORF">J27TS8_23390</name>
</gene>
<evidence type="ECO:0000256" key="1">
    <source>
        <dbReference type="ARBA" id="ARBA00004651"/>
    </source>
</evidence>
<dbReference type="Proteomes" id="UP000682111">
    <property type="component" value="Unassembled WGS sequence"/>
</dbReference>
<evidence type="ECO:0000256" key="2">
    <source>
        <dbReference type="ARBA" id="ARBA00022475"/>
    </source>
</evidence>
<keyword evidence="2" id="KW-1003">Cell membrane</keyword>
<comment type="caution">
    <text evidence="8">The sequence shown here is derived from an EMBL/GenBank/DDBJ whole genome shotgun (WGS) entry which is preliminary data.</text>
</comment>
<dbReference type="GO" id="GO:0005886">
    <property type="term" value="C:plasma membrane"/>
    <property type="evidence" value="ECO:0007669"/>
    <property type="project" value="UniProtKB-SubCell"/>
</dbReference>
<dbReference type="EMBL" id="BORC01000003">
    <property type="protein sequence ID" value="GIN62346.1"/>
    <property type="molecule type" value="Genomic_DNA"/>
</dbReference>